<dbReference type="Pfam" id="PF03573">
    <property type="entry name" value="OprD"/>
    <property type="match status" value="1"/>
</dbReference>
<dbReference type="PANTHER" id="PTHR34596:SF2">
    <property type="entry name" value="CHITOPORIN"/>
    <property type="match status" value="1"/>
</dbReference>
<dbReference type="KEGG" id="mcg:GL4_2456"/>
<keyword evidence="2" id="KW-0813">Transport</keyword>
<protein>
    <submittedName>
        <fullName evidence="4">Probable porin</fullName>
    </submittedName>
</protein>
<accession>A0A0A8K571</accession>
<proteinExistence type="inferred from homology"/>
<reference evidence="4 5" key="1">
    <citation type="submission" date="2014-09" db="EMBL/GenBank/DDBJ databases">
        <title>Genome sequencing of Methyloceanibacter caenitepidi Gela4.</title>
        <authorList>
            <person name="Takeuchi M."/>
            <person name="Susumu S."/>
            <person name="Kamagata Y."/>
            <person name="Oshima K."/>
            <person name="Hattori M."/>
            <person name="Iwasaki W."/>
        </authorList>
    </citation>
    <scope>NUCLEOTIDE SEQUENCE [LARGE SCALE GENOMIC DNA]</scope>
    <source>
        <strain evidence="4 5">Gela4</strain>
    </source>
</reference>
<evidence type="ECO:0000256" key="1">
    <source>
        <dbReference type="ARBA" id="ARBA00009075"/>
    </source>
</evidence>
<organism evidence="4 5">
    <name type="scientific">Methyloceanibacter caenitepidi</name>
    <dbReference type="NCBI Taxonomy" id="1384459"/>
    <lineage>
        <taxon>Bacteria</taxon>
        <taxon>Pseudomonadati</taxon>
        <taxon>Pseudomonadota</taxon>
        <taxon>Alphaproteobacteria</taxon>
        <taxon>Hyphomicrobiales</taxon>
        <taxon>Hyphomicrobiaceae</taxon>
        <taxon>Methyloceanibacter</taxon>
    </lineage>
</organism>
<evidence type="ECO:0000313" key="4">
    <source>
        <dbReference type="EMBL" id="BAQ17891.1"/>
    </source>
</evidence>
<evidence type="ECO:0000256" key="3">
    <source>
        <dbReference type="ARBA" id="ARBA00022729"/>
    </source>
</evidence>
<evidence type="ECO:0000256" key="2">
    <source>
        <dbReference type="ARBA" id="ARBA00022448"/>
    </source>
</evidence>
<sequence>MVCAAPLLALAQEALDYPIPSTAGEALSPIREGFTVPLHPRDDLRGPAPMVDTRALSLEAARQTRWPDLPTFIRDSSLQLDSRTYWFDEDDFGYDTPEAFTTGGSISFESGYLADVFQLRSVLYTTQPLYANADAGQSLNLSWDGDQITTLGQLNGRIRFAGQQVTVGRQLVRTPYVNPYDSRMIPITFEGIVWVPDDQGPDQTVDYIVSYLTDYKPRNKASFISFSEGLGVPQDEGMLITGASYHKNGFNIGGSNYWIEDTLNTAYGEIDYLLPFGEGNGGRGPQLRVGANILDQRTVGASMIAGAPYETYEASARFVASYRGVVFEGAVSTVGNEADVQKPFGYSPSYTAMLVTNFRQAGVDAYLLSLSYDFARLGLEGVKFKAAFGKGWGIENPVTNGDFSNQQELDLRFVYEPPRGALQGLRVEVEYIDWTVFDDALPSDDLTQFRTIVNYTVPLL</sequence>
<gene>
    <name evidence="4" type="ORF">GL4_2456</name>
</gene>
<dbReference type="STRING" id="1384459.GL4_2456"/>
<dbReference type="AlphaFoldDB" id="A0A0A8K571"/>
<dbReference type="GO" id="GO:0015288">
    <property type="term" value="F:porin activity"/>
    <property type="evidence" value="ECO:0007669"/>
    <property type="project" value="TreeGrafter"/>
</dbReference>
<dbReference type="HOGENOM" id="CLU_594212_0_0_5"/>
<keyword evidence="5" id="KW-1185">Reference proteome</keyword>
<dbReference type="EMBL" id="AP014648">
    <property type="protein sequence ID" value="BAQ17891.1"/>
    <property type="molecule type" value="Genomic_DNA"/>
</dbReference>
<dbReference type="InterPro" id="IPR005318">
    <property type="entry name" value="OM_porin_bac"/>
</dbReference>
<dbReference type="Gene3D" id="2.40.160.10">
    <property type="entry name" value="Porin"/>
    <property type="match status" value="1"/>
</dbReference>
<name>A0A0A8K571_9HYPH</name>
<evidence type="ECO:0000313" key="5">
    <source>
        <dbReference type="Proteomes" id="UP000031643"/>
    </source>
</evidence>
<dbReference type="PANTHER" id="PTHR34596">
    <property type="entry name" value="CHITOPORIN"/>
    <property type="match status" value="1"/>
</dbReference>
<dbReference type="Proteomes" id="UP000031643">
    <property type="component" value="Chromosome"/>
</dbReference>
<dbReference type="GO" id="GO:0016020">
    <property type="term" value="C:membrane"/>
    <property type="evidence" value="ECO:0007669"/>
    <property type="project" value="InterPro"/>
</dbReference>
<keyword evidence="3" id="KW-0732">Signal</keyword>
<dbReference type="InterPro" id="IPR023614">
    <property type="entry name" value="Porin_dom_sf"/>
</dbReference>
<comment type="similarity">
    <text evidence="1">Belongs to the outer membrane porin (Opr) (TC 1.B.25) family.</text>
</comment>